<dbReference type="PIRSF" id="PIRSF006157">
    <property type="entry name" value="Doxgns_DODA"/>
    <property type="match status" value="1"/>
</dbReference>
<dbReference type="PANTHER" id="PTHR30096:SF0">
    <property type="entry name" value="4,5-DOPA DIOXYGENASE EXTRADIOL-LIKE PROTEIN"/>
    <property type="match status" value="1"/>
</dbReference>
<keyword evidence="8" id="KW-1185">Reference proteome</keyword>
<keyword evidence="3" id="KW-0479">Metal-binding</keyword>
<dbReference type="Proteomes" id="UP000007264">
    <property type="component" value="Unassembled WGS sequence"/>
</dbReference>
<gene>
    <name evidence="7" type="ORF">COCSUDRAFT_61826</name>
</gene>
<evidence type="ECO:0000313" key="7">
    <source>
        <dbReference type="EMBL" id="EIE24401.1"/>
    </source>
</evidence>
<evidence type="ECO:0000256" key="2">
    <source>
        <dbReference type="ARBA" id="ARBA00007581"/>
    </source>
</evidence>
<sequence>MNATTSVKQPAVFVAHGGGPLPLLGHPGHAGLTKWLQRYSASLHAQPKAILVISAHWEEANPTLTSGTAPELIYDYYGFPPESYQIKYPAPGSANLAQRAAGLLREAGFAPKLDAKRGFDHGTFVPLKLAFPAADIPVVQLSMLSSLNPQEHMRMGQAISALRDEGVLLFGSGMSFHNMRGFARGGGVSAALAASKARNWHNCCEFDTYLHDALTNSQHSAAQRQGLMEHWEEAPSARECHPREEHLLPLHVIAGAANGPGRVVFDDELMGIKVSSFQFDG</sequence>
<keyword evidence="4" id="KW-0862">Zinc</keyword>
<dbReference type="OrthoDB" id="7396853at2759"/>
<dbReference type="GO" id="GO:0008198">
    <property type="term" value="F:ferrous iron binding"/>
    <property type="evidence" value="ECO:0007669"/>
    <property type="project" value="InterPro"/>
</dbReference>
<dbReference type="InterPro" id="IPR014436">
    <property type="entry name" value="Extradiol_dOase_DODA"/>
</dbReference>
<dbReference type="CDD" id="cd07363">
    <property type="entry name" value="45_DOPA_Dioxygenase"/>
    <property type="match status" value="1"/>
</dbReference>
<dbReference type="eggNOG" id="ENOG502QS66">
    <property type="taxonomic scope" value="Eukaryota"/>
</dbReference>
<dbReference type="GeneID" id="17042411"/>
<evidence type="ECO:0000259" key="6">
    <source>
        <dbReference type="Pfam" id="PF02900"/>
    </source>
</evidence>
<dbReference type="GO" id="GO:0008270">
    <property type="term" value="F:zinc ion binding"/>
    <property type="evidence" value="ECO:0007669"/>
    <property type="project" value="InterPro"/>
</dbReference>
<reference evidence="7 8" key="1">
    <citation type="journal article" date="2012" name="Genome Biol.">
        <title>The genome of the polar eukaryotic microalga coccomyxa subellipsoidea reveals traits of cold adaptation.</title>
        <authorList>
            <person name="Blanc G."/>
            <person name="Agarkova I."/>
            <person name="Grimwood J."/>
            <person name="Kuo A."/>
            <person name="Brueggeman A."/>
            <person name="Dunigan D."/>
            <person name="Gurnon J."/>
            <person name="Ladunga I."/>
            <person name="Lindquist E."/>
            <person name="Lucas S."/>
            <person name="Pangilinan J."/>
            <person name="Proschold T."/>
            <person name="Salamov A."/>
            <person name="Schmutz J."/>
            <person name="Weeks D."/>
            <person name="Yamada T."/>
            <person name="Claverie J.M."/>
            <person name="Grigoriev I."/>
            <person name="Van Etten J."/>
            <person name="Lomsadze A."/>
            <person name="Borodovsky M."/>
        </authorList>
    </citation>
    <scope>NUCLEOTIDE SEQUENCE [LARGE SCALE GENOMIC DNA]</scope>
    <source>
        <strain evidence="7 8">C-169</strain>
    </source>
</reference>
<feature type="domain" description="Extradiol ring-cleavage dioxygenase class III enzyme subunit B" evidence="6">
    <location>
        <begin position="30"/>
        <end position="259"/>
    </location>
</feature>
<dbReference type="SUPFAM" id="SSF53213">
    <property type="entry name" value="LigB-like"/>
    <property type="match status" value="1"/>
</dbReference>
<keyword evidence="7" id="KW-0223">Dioxygenase</keyword>
<evidence type="ECO:0000256" key="1">
    <source>
        <dbReference type="ARBA" id="ARBA00001947"/>
    </source>
</evidence>
<dbReference type="GO" id="GO:0016702">
    <property type="term" value="F:oxidoreductase activity, acting on single donors with incorporation of molecular oxygen, incorporation of two atoms of oxygen"/>
    <property type="evidence" value="ECO:0007669"/>
    <property type="project" value="UniProtKB-ARBA"/>
</dbReference>
<dbReference type="RefSeq" id="XP_005648945.1">
    <property type="nucleotide sequence ID" value="XM_005648888.1"/>
</dbReference>
<accession>I0Z182</accession>
<evidence type="ECO:0000256" key="4">
    <source>
        <dbReference type="ARBA" id="ARBA00022833"/>
    </source>
</evidence>
<dbReference type="Gene3D" id="3.40.830.10">
    <property type="entry name" value="LigB-like"/>
    <property type="match status" value="1"/>
</dbReference>
<name>I0Z182_COCSC</name>
<comment type="similarity">
    <text evidence="2">Belongs to the DODA-type extradiol aromatic ring-opening dioxygenase family.</text>
</comment>
<dbReference type="AlphaFoldDB" id="I0Z182"/>
<dbReference type="EMBL" id="AGSI01000005">
    <property type="protein sequence ID" value="EIE24401.1"/>
    <property type="molecule type" value="Genomic_DNA"/>
</dbReference>
<dbReference type="PANTHER" id="PTHR30096">
    <property type="entry name" value="4,5-DOPA DIOXYGENASE EXTRADIOL-LIKE PROTEIN"/>
    <property type="match status" value="1"/>
</dbReference>
<keyword evidence="5" id="KW-0560">Oxidoreductase</keyword>
<dbReference type="KEGG" id="csl:COCSUDRAFT_61826"/>
<comment type="caution">
    <text evidence="7">The sequence shown here is derived from an EMBL/GenBank/DDBJ whole genome shotgun (WGS) entry which is preliminary data.</text>
</comment>
<organism evidence="7 8">
    <name type="scientific">Coccomyxa subellipsoidea (strain C-169)</name>
    <name type="common">Green microalga</name>
    <dbReference type="NCBI Taxonomy" id="574566"/>
    <lineage>
        <taxon>Eukaryota</taxon>
        <taxon>Viridiplantae</taxon>
        <taxon>Chlorophyta</taxon>
        <taxon>core chlorophytes</taxon>
        <taxon>Trebouxiophyceae</taxon>
        <taxon>Trebouxiophyceae incertae sedis</taxon>
        <taxon>Coccomyxaceae</taxon>
        <taxon>Coccomyxa</taxon>
        <taxon>Coccomyxa subellipsoidea</taxon>
    </lineage>
</organism>
<evidence type="ECO:0000313" key="8">
    <source>
        <dbReference type="Proteomes" id="UP000007264"/>
    </source>
</evidence>
<proteinExistence type="inferred from homology"/>
<protein>
    <submittedName>
        <fullName evidence="7">Extradiol aromatic ring-opening dioxygenase</fullName>
    </submittedName>
</protein>
<dbReference type="InterPro" id="IPR004183">
    <property type="entry name" value="Xdiol_dOase_suB"/>
</dbReference>
<evidence type="ECO:0000256" key="3">
    <source>
        <dbReference type="ARBA" id="ARBA00022723"/>
    </source>
</evidence>
<evidence type="ECO:0000256" key="5">
    <source>
        <dbReference type="ARBA" id="ARBA00023002"/>
    </source>
</evidence>
<dbReference type="Pfam" id="PF02900">
    <property type="entry name" value="LigB"/>
    <property type="match status" value="1"/>
</dbReference>
<comment type="cofactor">
    <cofactor evidence="1">
        <name>Zn(2+)</name>
        <dbReference type="ChEBI" id="CHEBI:29105"/>
    </cofactor>
</comment>
<dbReference type="STRING" id="574566.I0Z182"/>